<keyword evidence="5" id="KW-0698">rRNA processing</keyword>
<dbReference type="PANTHER" id="PTHR22807:SF53">
    <property type="entry name" value="RIBOSOMAL RNA SMALL SUBUNIT METHYLTRANSFERASE B-RELATED"/>
    <property type="match status" value="1"/>
</dbReference>
<comment type="function">
    <text evidence="1">Specifically methylates the cytosine at position 967 (m5C967) of 16S rRNA.</text>
</comment>
<dbReference type="InterPro" id="IPR035926">
    <property type="entry name" value="NusB-like_sf"/>
</dbReference>
<keyword evidence="9 13" id="KW-0694">RNA-binding</keyword>
<comment type="subcellular location">
    <subcellularLocation>
        <location evidence="2">Cytoplasm</location>
    </subcellularLocation>
</comment>
<feature type="binding site" evidence="13">
    <location>
        <position position="281"/>
    </location>
    <ligand>
        <name>S-adenosyl-L-methionine</name>
        <dbReference type="ChEBI" id="CHEBI:59789"/>
    </ligand>
</feature>
<dbReference type="Pfam" id="PF01029">
    <property type="entry name" value="NusB"/>
    <property type="match status" value="1"/>
</dbReference>
<feature type="binding site" evidence="13">
    <location>
        <position position="325"/>
    </location>
    <ligand>
        <name>S-adenosyl-L-methionine</name>
        <dbReference type="ChEBI" id="CHEBI:59789"/>
    </ligand>
</feature>
<dbReference type="InterPro" id="IPR004573">
    <property type="entry name" value="rRNA_ssu_MeTfrase_B"/>
</dbReference>
<dbReference type="Gene3D" id="3.30.70.1170">
    <property type="entry name" value="Sun protein, domain 3"/>
    <property type="match status" value="1"/>
</dbReference>
<protein>
    <recommendedName>
        <fullName evidence="3">16S rRNA (cytosine(967)-C(5))-methyltransferase</fullName>
        <ecNumber evidence="3">2.1.1.176</ecNumber>
    </recommendedName>
    <alternativeName>
        <fullName evidence="10">16S rRNA m5C967 methyltransferase</fullName>
    </alternativeName>
    <alternativeName>
        <fullName evidence="11">rRNA (cytosine-C(5)-)-methyltransferase RsmB</fullName>
    </alternativeName>
</protein>
<evidence type="ECO:0000256" key="4">
    <source>
        <dbReference type="ARBA" id="ARBA00022490"/>
    </source>
</evidence>
<dbReference type="InterPro" id="IPR006027">
    <property type="entry name" value="NusB_RsmB_TIM44"/>
</dbReference>
<dbReference type="InterPro" id="IPR049560">
    <property type="entry name" value="MeTrfase_RsmB-F_NOP2_cat"/>
</dbReference>
<feature type="domain" description="SAM-dependent MTase RsmB/NOP-type" evidence="14">
    <location>
        <begin position="166"/>
        <end position="438"/>
    </location>
</feature>
<dbReference type="InterPro" id="IPR001678">
    <property type="entry name" value="MeTrfase_RsmB-F_NOP2_dom"/>
</dbReference>
<evidence type="ECO:0000256" key="12">
    <source>
        <dbReference type="ARBA" id="ARBA00047283"/>
    </source>
</evidence>
<evidence type="ECO:0000256" key="11">
    <source>
        <dbReference type="ARBA" id="ARBA00031088"/>
    </source>
</evidence>
<accession>A0A2D2Q4S2</accession>
<evidence type="ECO:0000256" key="3">
    <source>
        <dbReference type="ARBA" id="ARBA00012140"/>
    </source>
</evidence>
<reference evidence="16" key="2">
    <citation type="journal article" date="2022" name="Front. Microbiol.">
        <title>Comparative Genomic Analysis Revealed Distinct Molecular Components and Organization of CO2-Concentrating Mechanism in Thermophilic Cyanobacteria.</title>
        <authorList>
            <person name="Tang J."/>
            <person name="Zhou H."/>
            <person name="Yao D."/>
            <person name="Riaz S."/>
            <person name="You D."/>
            <person name="Klepacz-Smolka A."/>
            <person name="Daroch M."/>
        </authorList>
    </citation>
    <scope>NUCLEOTIDE SEQUENCE [LARGE SCALE GENOMIC DNA]</scope>
    <source>
        <strain evidence="16">PCC 6715</strain>
    </source>
</reference>
<feature type="binding site" evidence="13">
    <location>
        <position position="308"/>
    </location>
    <ligand>
        <name>S-adenosyl-L-methionine</name>
        <dbReference type="ChEBI" id="CHEBI:59789"/>
    </ligand>
</feature>
<dbReference type="SUPFAM" id="SSF53335">
    <property type="entry name" value="S-adenosyl-L-methionine-dependent methyltransferases"/>
    <property type="match status" value="1"/>
</dbReference>
<evidence type="ECO:0000259" key="14">
    <source>
        <dbReference type="PROSITE" id="PS51686"/>
    </source>
</evidence>
<dbReference type="InterPro" id="IPR054728">
    <property type="entry name" value="RsmB-like_ferredoxin"/>
</dbReference>
<dbReference type="InterPro" id="IPR029063">
    <property type="entry name" value="SAM-dependent_MTases_sf"/>
</dbReference>
<keyword evidence="6 13" id="KW-0489">Methyltransferase</keyword>
<evidence type="ECO:0000313" key="16">
    <source>
        <dbReference type="Proteomes" id="UP000231057"/>
    </source>
</evidence>
<dbReference type="Pfam" id="PF01189">
    <property type="entry name" value="Methyltr_RsmB-F"/>
    <property type="match status" value="1"/>
</dbReference>
<evidence type="ECO:0000256" key="1">
    <source>
        <dbReference type="ARBA" id="ARBA00002724"/>
    </source>
</evidence>
<dbReference type="Pfam" id="PF22458">
    <property type="entry name" value="RsmF-B_ferredox"/>
    <property type="match status" value="1"/>
</dbReference>
<feature type="binding site" evidence="13">
    <location>
        <begin position="257"/>
        <end position="263"/>
    </location>
    <ligand>
        <name>S-adenosyl-L-methionine</name>
        <dbReference type="ChEBI" id="CHEBI:59789"/>
    </ligand>
</feature>
<evidence type="ECO:0000256" key="8">
    <source>
        <dbReference type="ARBA" id="ARBA00022691"/>
    </source>
</evidence>
<dbReference type="GO" id="GO:0005737">
    <property type="term" value="C:cytoplasm"/>
    <property type="evidence" value="ECO:0007669"/>
    <property type="project" value="UniProtKB-SubCell"/>
</dbReference>
<dbReference type="CDD" id="cd02440">
    <property type="entry name" value="AdoMet_MTases"/>
    <property type="match status" value="1"/>
</dbReference>
<dbReference type="NCBIfam" id="NF011493">
    <property type="entry name" value="PRK14901.1"/>
    <property type="match status" value="1"/>
</dbReference>
<dbReference type="PROSITE" id="PS51686">
    <property type="entry name" value="SAM_MT_RSMB_NOP"/>
    <property type="match status" value="1"/>
</dbReference>
<evidence type="ECO:0000256" key="7">
    <source>
        <dbReference type="ARBA" id="ARBA00022679"/>
    </source>
</evidence>
<dbReference type="GO" id="GO:0008649">
    <property type="term" value="F:rRNA methyltransferase activity"/>
    <property type="evidence" value="ECO:0007669"/>
    <property type="project" value="InterPro"/>
</dbReference>
<dbReference type="NCBIfam" id="TIGR00563">
    <property type="entry name" value="rsmB"/>
    <property type="match status" value="1"/>
</dbReference>
<evidence type="ECO:0000256" key="10">
    <source>
        <dbReference type="ARBA" id="ARBA00030399"/>
    </source>
</evidence>
<dbReference type="EMBL" id="CP018092">
    <property type="protein sequence ID" value="ATS19485.1"/>
    <property type="molecule type" value="Genomic_DNA"/>
</dbReference>
<evidence type="ECO:0000256" key="13">
    <source>
        <dbReference type="PROSITE-ProRule" id="PRU01023"/>
    </source>
</evidence>
<dbReference type="PRINTS" id="PR02008">
    <property type="entry name" value="RCMTFAMILY"/>
</dbReference>
<keyword evidence="16" id="KW-1185">Reference proteome</keyword>
<sequence>MARHLAFNALDAIAKGAYADVALDRVLHTCDLQASDRALVTELVYGTVRRQRTLDTLIAGFCRQAPPLRLQLILRLGLYQLRYLDHIPAHAAVDTSVRLAKVVGLGGLAALVNGVLRRYLRAEGDPLTSMIAGLPHVSQLGCYYSFPDELIEGWLDLVGLEECQALCDWFNRPPRLDLRLNPLRGDRQHLIQLFAEAGYDLRAIPTLPQGLTLNHCGAPMATLPYFEAGYWSVQDRAAQWVAHLLDPQPGEVVIDACAAPGGKTTHIAELMRNQGRVIACDRTPSRLRRLRQNRDRLGLSCIEIHTVDSATAPDFRGVGDRVLLDVPCSGTGTLHRHADARWHPLGKRLASLVPLQAQLLSNVCQWVKPNGVLVYATCSLEPAENEAQIQHFLRLHPQWRIDPPPAPLEQWADPQGWITVWPQRQDMDGFFMVRLRRDNQGEV</sequence>
<evidence type="ECO:0000256" key="6">
    <source>
        <dbReference type="ARBA" id="ARBA00022603"/>
    </source>
</evidence>
<dbReference type="NCBIfam" id="NF011494">
    <property type="entry name" value="PRK14902.1"/>
    <property type="match status" value="1"/>
</dbReference>
<dbReference type="InterPro" id="IPR023267">
    <property type="entry name" value="RCMT"/>
</dbReference>
<name>A0A2D2Q4S2_PARLV</name>
<evidence type="ECO:0000256" key="2">
    <source>
        <dbReference type="ARBA" id="ARBA00004496"/>
    </source>
</evidence>
<dbReference type="AlphaFoldDB" id="A0A2D2Q4S2"/>
<dbReference type="PANTHER" id="PTHR22807">
    <property type="entry name" value="NOP2 YEAST -RELATED NOL1/NOP2/FMU SUN DOMAIN-CONTAINING"/>
    <property type="match status" value="1"/>
</dbReference>
<comment type="catalytic activity">
    <reaction evidence="12">
        <text>cytidine(967) in 16S rRNA + S-adenosyl-L-methionine = 5-methylcytidine(967) in 16S rRNA + S-adenosyl-L-homocysteine + H(+)</text>
        <dbReference type="Rhea" id="RHEA:42748"/>
        <dbReference type="Rhea" id="RHEA-COMP:10219"/>
        <dbReference type="Rhea" id="RHEA-COMP:10220"/>
        <dbReference type="ChEBI" id="CHEBI:15378"/>
        <dbReference type="ChEBI" id="CHEBI:57856"/>
        <dbReference type="ChEBI" id="CHEBI:59789"/>
        <dbReference type="ChEBI" id="CHEBI:74483"/>
        <dbReference type="ChEBI" id="CHEBI:82748"/>
        <dbReference type="EC" id="2.1.1.176"/>
    </reaction>
</comment>
<feature type="active site" description="Nucleophile" evidence="13">
    <location>
        <position position="378"/>
    </location>
</feature>
<reference evidence="15 16" key="1">
    <citation type="submission" date="2016-11" db="EMBL/GenBank/DDBJ databases">
        <title>Complete genome sequence of thermophilic cyanobacteria strain Synechococcus sp. PCC6715.</title>
        <authorList>
            <person name="Tang J."/>
            <person name="Daroch M."/>
            <person name="Liang Y."/>
            <person name="Jiang D."/>
            <person name="Shah M."/>
        </authorList>
    </citation>
    <scope>NUCLEOTIDE SEQUENCE [LARGE SCALE GENOMIC DNA]</scope>
    <source>
        <strain evidence="15 16">PCC 6715</strain>
    </source>
</reference>
<organism evidence="15 16">
    <name type="scientific">Parathermosynechococcus lividus PCC 6715</name>
    <dbReference type="NCBI Taxonomy" id="1917166"/>
    <lineage>
        <taxon>Bacteria</taxon>
        <taxon>Bacillati</taxon>
        <taxon>Cyanobacteriota</taxon>
        <taxon>Cyanophyceae</taxon>
        <taxon>Acaryochloridales</taxon>
        <taxon>Thermosynechococcaceae</taxon>
        <taxon>Parathermosynechococcus</taxon>
    </lineage>
</organism>
<dbReference type="GO" id="GO:0003723">
    <property type="term" value="F:RNA binding"/>
    <property type="evidence" value="ECO:0007669"/>
    <property type="project" value="UniProtKB-UniRule"/>
</dbReference>
<dbReference type="GO" id="GO:0006355">
    <property type="term" value="P:regulation of DNA-templated transcription"/>
    <property type="evidence" value="ECO:0007669"/>
    <property type="project" value="InterPro"/>
</dbReference>
<evidence type="ECO:0000313" key="15">
    <source>
        <dbReference type="EMBL" id="ATS19485.1"/>
    </source>
</evidence>
<dbReference type="Proteomes" id="UP000231057">
    <property type="component" value="Chromosome"/>
</dbReference>
<gene>
    <name evidence="15" type="ORF">BRW62_03375</name>
</gene>
<proteinExistence type="inferred from homology"/>
<dbReference type="Gene3D" id="1.10.940.10">
    <property type="entry name" value="NusB-like"/>
    <property type="match status" value="1"/>
</dbReference>
<dbReference type="Gene3D" id="3.40.50.150">
    <property type="entry name" value="Vaccinia Virus protein VP39"/>
    <property type="match status" value="1"/>
</dbReference>
<dbReference type="SUPFAM" id="SSF48013">
    <property type="entry name" value="NusB-like"/>
    <property type="match status" value="1"/>
</dbReference>
<keyword evidence="7 13" id="KW-0808">Transferase</keyword>
<comment type="similarity">
    <text evidence="13">Belongs to the class I-like SAM-binding methyltransferase superfamily. RsmB/NOP family.</text>
</comment>
<keyword evidence="8 13" id="KW-0949">S-adenosyl-L-methionine</keyword>
<dbReference type="FunFam" id="3.40.50.150:FF:000022">
    <property type="entry name" value="Ribosomal RNA small subunit methyltransferase B"/>
    <property type="match status" value="1"/>
</dbReference>
<dbReference type="EC" id="2.1.1.176" evidence="3"/>
<dbReference type="KEGG" id="slw:BRW62_03375"/>
<keyword evidence="4" id="KW-0963">Cytoplasm</keyword>
<evidence type="ECO:0000256" key="5">
    <source>
        <dbReference type="ARBA" id="ARBA00022552"/>
    </source>
</evidence>
<evidence type="ECO:0000256" key="9">
    <source>
        <dbReference type="ARBA" id="ARBA00022884"/>
    </source>
</evidence>